<feature type="region of interest" description="Disordered" evidence="1">
    <location>
        <begin position="403"/>
        <end position="423"/>
    </location>
</feature>
<proteinExistence type="predicted"/>
<dbReference type="Proteomes" id="UP000310108">
    <property type="component" value="Unassembled WGS sequence"/>
</dbReference>
<accession>A0A4U6XHS6</accession>
<organism evidence="2 3">
    <name type="scientific">Colletotrichum tanaceti</name>
    <dbReference type="NCBI Taxonomy" id="1306861"/>
    <lineage>
        <taxon>Eukaryota</taxon>
        <taxon>Fungi</taxon>
        <taxon>Dikarya</taxon>
        <taxon>Ascomycota</taxon>
        <taxon>Pezizomycotina</taxon>
        <taxon>Sordariomycetes</taxon>
        <taxon>Hypocreomycetidae</taxon>
        <taxon>Glomerellales</taxon>
        <taxon>Glomerellaceae</taxon>
        <taxon>Colletotrichum</taxon>
        <taxon>Colletotrichum destructivum species complex</taxon>
    </lineage>
</organism>
<reference evidence="2 3" key="1">
    <citation type="journal article" date="2019" name="PLoS ONE">
        <title>Comparative genome analysis indicates high evolutionary potential of pathogenicity genes in Colletotrichum tanaceti.</title>
        <authorList>
            <person name="Lelwala R.V."/>
            <person name="Korhonen P.K."/>
            <person name="Young N.D."/>
            <person name="Scott J.B."/>
            <person name="Ades P.A."/>
            <person name="Gasser R.B."/>
            <person name="Taylor P.W.J."/>
        </authorList>
    </citation>
    <scope>NUCLEOTIDE SEQUENCE [LARGE SCALE GENOMIC DNA]</scope>
    <source>
        <strain evidence="2">BRIP57314</strain>
    </source>
</reference>
<dbReference type="OrthoDB" id="4851570at2759"/>
<dbReference type="AlphaFoldDB" id="A0A4U6XHS6"/>
<keyword evidence="3" id="KW-1185">Reference proteome</keyword>
<dbReference type="EMBL" id="PJEX01000104">
    <property type="protein sequence ID" value="TKW55301.1"/>
    <property type="molecule type" value="Genomic_DNA"/>
</dbReference>
<comment type="caution">
    <text evidence="2">The sequence shown here is derived from an EMBL/GenBank/DDBJ whole genome shotgun (WGS) entry which is preliminary data.</text>
</comment>
<feature type="compositionally biased region" description="Low complexity" evidence="1">
    <location>
        <begin position="295"/>
        <end position="314"/>
    </location>
</feature>
<feature type="region of interest" description="Disordered" evidence="1">
    <location>
        <begin position="53"/>
        <end position="88"/>
    </location>
</feature>
<feature type="region of interest" description="Disordered" evidence="1">
    <location>
        <begin position="250"/>
        <end position="388"/>
    </location>
</feature>
<evidence type="ECO:0000256" key="1">
    <source>
        <dbReference type="SAM" id="MobiDB-lite"/>
    </source>
</evidence>
<name>A0A4U6XHS6_9PEZI</name>
<feature type="compositionally biased region" description="Pro residues" evidence="1">
    <location>
        <begin position="407"/>
        <end position="420"/>
    </location>
</feature>
<gene>
    <name evidence="2" type="ORF">CTA1_955</name>
</gene>
<evidence type="ECO:0000313" key="2">
    <source>
        <dbReference type="EMBL" id="TKW55301.1"/>
    </source>
</evidence>
<protein>
    <submittedName>
        <fullName evidence="2">Uncharacterized protein</fullName>
    </submittedName>
</protein>
<evidence type="ECO:0000313" key="3">
    <source>
        <dbReference type="Proteomes" id="UP000310108"/>
    </source>
</evidence>
<sequence length="586" mass="64543">MCLSVRANLPPNPHHASRLSLSTPHGAFHILVSHLLFHLISLVTSAARRKHPANTMANGGEANDEDDPNFMLPRREPASPLTTEDQETPDRLSFVFRTRTIGELLSVSCYNKVRWRPSDNILIRSFLAFYRLGASEIKNLKGTPSTKKIRRRFDAAGPKQRPIPKKDPGSPDLHQLAAWMNIDLASLSDAEWAAIRAKMISTLDYTIKSIIKEHGLTTYWDADVGGCRLRWPDKLRQTWLHPQWKGDMDSCVPASQSDPPAQTVPPRARAPAETRGQNPGNDDDDDDNAGHDGRPAGSGLLSTPPLSPLSPLSTWRRQQVGLDQPPPRRGNPTRNQARPARPGIFPITPPHRRQNDLDEDCGGDDGNGDGDGWGRVNFGSSSRPALRPRDCSALLPANLLLRQAHGPLPPPPPPPPPPLPQRQQLPVAVSAGLRSSSAQPIAGVLIDAILRYNTATQELVNVSINEMAARLNLHKALFQTAPEARGPPRRVLTPQQRADCTRALIASLVADADDGKAASRLPLPAEGDFGPLRRLVKLQARRRELMTLMQELARSVRLMADGVGARAWYRYLMVGWEPEMPWIGVM</sequence>
<feature type="compositionally biased region" description="Acidic residues" evidence="1">
    <location>
        <begin position="357"/>
        <end position="368"/>
    </location>
</feature>